<sequence>MPDIGMTLFFSRKRVGIYARQSSDCMNFLIWVDLKHTRIKRNWGELNMALTGWGSGMPPKGPG</sequence>
<name>A0A0F7HA19_SERFO</name>
<dbReference type="EMBL" id="CABEEZ010000020">
    <property type="protein sequence ID" value="VTR20251.1"/>
    <property type="molecule type" value="Genomic_DNA"/>
</dbReference>
<accession>A0A0F7HA19</accession>
<gene>
    <name evidence="1" type="ORF">NCTC12965_00987</name>
</gene>
<proteinExistence type="predicted"/>
<protein>
    <submittedName>
        <fullName evidence="1">Uncharacterized protein</fullName>
    </submittedName>
</protein>
<reference evidence="1" key="1">
    <citation type="submission" date="2019-05" db="EMBL/GenBank/DDBJ databases">
        <authorList>
            <consortium name="Pathogen Informatics"/>
        </authorList>
    </citation>
    <scope>NUCLEOTIDE SEQUENCE [LARGE SCALE GENOMIC DNA]</scope>
    <source>
        <strain evidence="1">NCTC12965</strain>
    </source>
</reference>
<dbReference type="KEGG" id="sfw:WN53_07930"/>
<evidence type="ECO:0000313" key="1">
    <source>
        <dbReference type="EMBL" id="VTR20251.1"/>
    </source>
</evidence>
<organism evidence="1">
    <name type="scientific">Serratia fonticola</name>
    <dbReference type="NCBI Taxonomy" id="47917"/>
    <lineage>
        <taxon>Bacteria</taxon>
        <taxon>Pseudomonadati</taxon>
        <taxon>Pseudomonadota</taxon>
        <taxon>Gammaproteobacteria</taxon>
        <taxon>Enterobacterales</taxon>
        <taxon>Yersiniaceae</taxon>
        <taxon>Serratia</taxon>
    </lineage>
</organism>
<dbReference type="AlphaFoldDB" id="A0A0F7HA19"/>